<organism evidence="1 2">
    <name type="scientific">uncultured phage_MedDCM-OCT-S28-C10</name>
    <dbReference type="NCBI Taxonomy" id="2741077"/>
    <lineage>
        <taxon>Viruses</taxon>
        <taxon>Duplodnaviria</taxon>
        <taxon>Heunggongvirae</taxon>
        <taxon>Uroviricota</taxon>
        <taxon>Caudoviricetes</taxon>
        <taxon>Autographivirales</taxon>
        <taxon>Votkovvirus</taxon>
        <taxon>Votkovvirus S28C10</taxon>
    </lineage>
</organism>
<sequence>MEAYIYKARGKAMFDVVSSFRKIGNEIQAQTMQTFLFIAMCENREIAMSSLAQRLGMSQASVSRNISYFMKTNRLHQAGPGFLETREDPTERRRKLVKLTNKGHMFYEELAGFLLKKRP</sequence>
<proteinExistence type="predicted"/>
<protein>
    <submittedName>
        <fullName evidence="1">Transcription regulator</fullName>
    </submittedName>
</protein>
<dbReference type="KEGG" id="vg:55412602"/>
<dbReference type="InterPro" id="IPR036388">
    <property type="entry name" value="WH-like_DNA-bd_sf"/>
</dbReference>
<keyword evidence="2" id="KW-1185">Reference proteome</keyword>
<evidence type="ECO:0000313" key="2">
    <source>
        <dbReference type="Proteomes" id="UP000505345"/>
    </source>
</evidence>
<dbReference type="EMBL" id="AP013540">
    <property type="protein sequence ID" value="BAQ94078.1"/>
    <property type="molecule type" value="Genomic_DNA"/>
</dbReference>
<dbReference type="InterPro" id="IPR036390">
    <property type="entry name" value="WH_DNA-bd_sf"/>
</dbReference>
<accession>A0A6S4PDG6</accession>
<dbReference type="SUPFAM" id="SSF46785">
    <property type="entry name" value="Winged helix' DNA-binding domain"/>
    <property type="match status" value="1"/>
</dbReference>
<reference evidence="1 2" key="1">
    <citation type="journal article" date="2013" name="PLoS Genet.">
        <title>Expanding the Marine Virosphere Using Metagenomics.</title>
        <authorList>
            <person name="Mizuno C.M."/>
            <person name="Rodriguez-Valera F."/>
            <person name="Kimes N.E."/>
            <person name="Ghai R."/>
        </authorList>
    </citation>
    <scope>NUCLEOTIDE SEQUENCE [LARGE SCALE GENOMIC DNA]</scope>
    <source>
        <strain evidence="1">UvMED-CGR-C62A-MedDCM-OCT-S28-C10</strain>
    </source>
</reference>
<dbReference type="Gene3D" id="1.10.10.10">
    <property type="entry name" value="Winged helix-like DNA-binding domain superfamily/Winged helix DNA-binding domain"/>
    <property type="match status" value="1"/>
</dbReference>
<dbReference type="Proteomes" id="UP000505345">
    <property type="component" value="Segment"/>
</dbReference>
<dbReference type="GeneID" id="55412602"/>
<name>A0A6S4PDG6_9CAUD</name>
<dbReference type="RefSeq" id="YP_009778136.1">
    <property type="nucleotide sequence ID" value="NC_047711.1"/>
</dbReference>
<evidence type="ECO:0000313" key="1">
    <source>
        <dbReference type="EMBL" id="BAQ94078.1"/>
    </source>
</evidence>